<dbReference type="Pfam" id="PF08238">
    <property type="entry name" value="Sel1"/>
    <property type="match status" value="6"/>
</dbReference>
<reference evidence="7 8" key="1">
    <citation type="journal article" date="2013" name="Proc. Natl. Acad. Sci. U.S.A.">
        <title>Genome of an arbuscular mycorrhizal fungus provides insight into the oldest plant symbiosis.</title>
        <authorList>
            <person name="Tisserant E."/>
            <person name="Malbreil M."/>
            <person name="Kuo A."/>
            <person name="Kohler A."/>
            <person name="Symeonidi A."/>
            <person name="Balestrini R."/>
            <person name="Charron P."/>
            <person name="Duensing N."/>
            <person name="Frei Dit Frey N."/>
            <person name="Gianinazzi-Pearson V."/>
            <person name="Gilbert L.B."/>
            <person name="Handa Y."/>
            <person name="Herr J.R."/>
            <person name="Hijri M."/>
            <person name="Koul R."/>
            <person name="Kawaguchi M."/>
            <person name="Krajinski F."/>
            <person name="Lammers P.J."/>
            <person name="Masclaux F.G."/>
            <person name="Murat C."/>
            <person name="Morin E."/>
            <person name="Ndikumana S."/>
            <person name="Pagni M."/>
            <person name="Petitpierre D."/>
            <person name="Requena N."/>
            <person name="Rosikiewicz P."/>
            <person name="Riley R."/>
            <person name="Saito K."/>
            <person name="San Clemente H."/>
            <person name="Shapiro H."/>
            <person name="van Tuinen D."/>
            <person name="Becard G."/>
            <person name="Bonfante P."/>
            <person name="Paszkowski U."/>
            <person name="Shachar-Hill Y.Y."/>
            <person name="Tuskan G.A."/>
            <person name="Young P.W."/>
            <person name="Sanders I.R."/>
            <person name="Henrissat B."/>
            <person name="Rensing S.A."/>
            <person name="Grigoriev I.V."/>
            <person name="Corradi N."/>
            <person name="Roux C."/>
            <person name="Martin F."/>
        </authorList>
    </citation>
    <scope>NUCLEOTIDE SEQUENCE [LARGE SCALE GENOMIC DNA]</scope>
    <source>
        <strain evidence="7 8">DAOM 197198</strain>
    </source>
</reference>
<dbReference type="AlphaFoldDB" id="A0A2P4QCD6"/>
<dbReference type="PRINTS" id="PR00109">
    <property type="entry name" value="TYRKINASE"/>
</dbReference>
<feature type="domain" description="Protein kinase" evidence="6">
    <location>
        <begin position="31"/>
        <end position="305"/>
    </location>
</feature>
<dbReference type="Proteomes" id="UP000018888">
    <property type="component" value="Unassembled WGS sequence"/>
</dbReference>
<evidence type="ECO:0000313" key="8">
    <source>
        <dbReference type="Proteomes" id="UP000018888"/>
    </source>
</evidence>
<organism evidence="7 8">
    <name type="scientific">Rhizophagus irregularis (strain DAOM 181602 / DAOM 197198 / MUCL 43194)</name>
    <name type="common">Arbuscular mycorrhizal fungus</name>
    <name type="synonym">Glomus intraradices</name>
    <dbReference type="NCBI Taxonomy" id="747089"/>
    <lineage>
        <taxon>Eukaryota</taxon>
        <taxon>Fungi</taxon>
        <taxon>Fungi incertae sedis</taxon>
        <taxon>Mucoromycota</taxon>
        <taxon>Glomeromycotina</taxon>
        <taxon>Glomeromycetes</taxon>
        <taxon>Glomerales</taxon>
        <taxon>Glomeraceae</taxon>
        <taxon>Rhizophagus</taxon>
    </lineage>
</organism>
<protein>
    <submittedName>
        <fullName evidence="7">Kinase-like domain-containing protein</fullName>
    </submittedName>
</protein>
<evidence type="ECO:0000313" key="7">
    <source>
        <dbReference type="EMBL" id="POG75296.1"/>
    </source>
</evidence>
<dbReference type="VEuPathDB" id="FungiDB:RhiirFUN_021852"/>
<feature type="binding site" evidence="5">
    <location>
        <position position="60"/>
    </location>
    <ligand>
        <name>ATP</name>
        <dbReference type="ChEBI" id="CHEBI:30616"/>
    </ligand>
</feature>
<sequence>MQDTKNKNEWIKWIEEAIDEEHIKYYEYKEFNNFQEIGTGGFGKVYRANWKNLEKCFAVKSFFSLDNIAVKEIIRELKNQREVDYHDNIIRCHGITKFESTEYHVSNNYMLVMEYANNGSLRSYLEKNFSKLTWDEKYIMAYQLACAVSCLHNEGIVHRDLHSGNILVHQNTIKLADFGLSKRIGASSNIQSKIFGMVPYVDPKIFNRRRNNNNQTSQIYSLNEKSDVYSVGVLLWEISNGLPPFYVEGEGYDVGLALEILQGLRETIVPDTPENYVKIYTKCWDGEPDNRPNIYQVVDCLKEMITKTDAITENFQLSGEQEINDASNTNNSESQGDLSQLIQDFNKMNTKEIDSMVVLSKQKNLTTEKDFNRLIDEISDFIYKLSNKGTAWKLIKRQFIEYLNSNYNTNSEEIYNWLSNNQNSPNSIFLFGYFNRYGIATSEDHKKSFNLFINASNQNHILAQYFVGHCYLYGTGTTKNEKLVFEYFEKVANKNFARGQLGIGYYCYEYGIGISKDLKRLFIAESSVEKDYNKAFELSKKSAEGGDLGGITLLGYCYNYGIGTKIDKQRAFELYQNAANLGEMVAQYNLGTIYELGEGITIIDIDKAIHWYEKSAKQGNKEAKDCKHDDNALKTLD</sequence>
<keyword evidence="2 5" id="KW-0547">Nucleotide-binding</keyword>
<dbReference type="Gene3D" id="1.10.510.10">
    <property type="entry name" value="Transferase(Phosphotransferase) domain 1"/>
    <property type="match status" value="1"/>
</dbReference>
<gene>
    <name evidence="7" type="ORF">GLOIN_2v1770346</name>
</gene>
<reference evidence="7 8" key="2">
    <citation type="journal article" date="2018" name="New Phytol.">
        <title>High intraspecific genome diversity in the model arbuscular mycorrhizal symbiont Rhizophagus irregularis.</title>
        <authorList>
            <person name="Chen E.C.H."/>
            <person name="Morin E."/>
            <person name="Beaudet D."/>
            <person name="Noel J."/>
            <person name="Yildirir G."/>
            <person name="Ndikumana S."/>
            <person name="Charron P."/>
            <person name="St-Onge C."/>
            <person name="Giorgi J."/>
            <person name="Kruger M."/>
            <person name="Marton T."/>
            <person name="Ropars J."/>
            <person name="Grigoriev I.V."/>
            <person name="Hainaut M."/>
            <person name="Henrissat B."/>
            <person name="Roux C."/>
            <person name="Martin F."/>
            <person name="Corradi N."/>
        </authorList>
    </citation>
    <scope>NUCLEOTIDE SEQUENCE [LARGE SCALE GENOMIC DNA]</scope>
    <source>
        <strain evidence="7 8">DAOM 197198</strain>
    </source>
</reference>
<dbReference type="SMART" id="SM00671">
    <property type="entry name" value="SEL1"/>
    <property type="match status" value="5"/>
</dbReference>
<dbReference type="PROSITE" id="PS00107">
    <property type="entry name" value="PROTEIN_KINASE_ATP"/>
    <property type="match status" value="1"/>
</dbReference>
<dbReference type="SMR" id="A0A2P4QCD6"/>
<accession>A0A2P4QCD6</accession>
<dbReference type="InterPro" id="IPR001245">
    <property type="entry name" value="Ser-Thr/Tyr_kinase_cat_dom"/>
</dbReference>
<dbReference type="SUPFAM" id="SSF81901">
    <property type="entry name" value="HCP-like"/>
    <property type="match status" value="2"/>
</dbReference>
<evidence type="ECO:0000256" key="4">
    <source>
        <dbReference type="ARBA" id="ARBA00022840"/>
    </source>
</evidence>
<dbReference type="PANTHER" id="PTHR44329:SF288">
    <property type="entry name" value="MITOGEN-ACTIVATED PROTEIN KINASE KINASE KINASE 20"/>
    <property type="match status" value="1"/>
</dbReference>
<dbReference type="PANTHER" id="PTHR44329">
    <property type="entry name" value="SERINE/THREONINE-PROTEIN KINASE TNNI3K-RELATED"/>
    <property type="match status" value="1"/>
</dbReference>
<keyword evidence="8" id="KW-1185">Reference proteome</keyword>
<evidence type="ECO:0000256" key="3">
    <source>
        <dbReference type="ARBA" id="ARBA00022777"/>
    </source>
</evidence>
<name>A0A2P4QCD6_RHIID</name>
<dbReference type="InterPro" id="IPR017441">
    <property type="entry name" value="Protein_kinase_ATP_BS"/>
</dbReference>
<keyword evidence="1" id="KW-0808">Transferase</keyword>
<dbReference type="InterPro" id="IPR011990">
    <property type="entry name" value="TPR-like_helical_dom_sf"/>
</dbReference>
<keyword evidence="3" id="KW-0418">Kinase</keyword>
<dbReference type="InterPro" id="IPR051681">
    <property type="entry name" value="Ser/Thr_Kinases-Pseudokinases"/>
</dbReference>
<dbReference type="GO" id="GO:0004674">
    <property type="term" value="F:protein serine/threonine kinase activity"/>
    <property type="evidence" value="ECO:0007669"/>
    <property type="project" value="TreeGrafter"/>
</dbReference>
<dbReference type="InterPro" id="IPR011009">
    <property type="entry name" value="Kinase-like_dom_sf"/>
</dbReference>
<keyword evidence="4 5" id="KW-0067">ATP-binding</keyword>
<dbReference type="SUPFAM" id="SSF56112">
    <property type="entry name" value="Protein kinase-like (PK-like)"/>
    <property type="match status" value="1"/>
</dbReference>
<dbReference type="GO" id="GO:0005524">
    <property type="term" value="F:ATP binding"/>
    <property type="evidence" value="ECO:0007669"/>
    <property type="project" value="UniProtKB-UniRule"/>
</dbReference>
<evidence type="ECO:0000256" key="2">
    <source>
        <dbReference type="ARBA" id="ARBA00022741"/>
    </source>
</evidence>
<dbReference type="Gene3D" id="1.25.40.10">
    <property type="entry name" value="Tetratricopeptide repeat domain"/>
    <property type="match status" value="2"/>
</dbReference>
<comment type="caution">
    <text evidence="7">The sequence shown here is derived from an EMBL/GenBank/DDBJ whole genome shotgun (WGS) entry which is preliminary data.</text>
</comment>
<dbReference type="Pfam" id="PF07714">
    <property type="entry name" value="PK_Tyr_Ser-Thr"/>
    <property type="match status" value="1"/>
</dbReference>
<proteinExistence type="predicted"/>
<dbReference type="EMBL" id="AUPC02000062">
    <property type="protein sequence ID" value="POG75296.1"/>
    <property type="molecule type" value="Genomic_DNA"/>
</dbReference>
<evidence type="ECO:0000259" key="6">
    <source>
        <dbReference type="PROSITE" id="PS50011"/>
    </source>
</evidence>
<dbReference type="InterPro" id="IPR006597">
    <property type="entry name" value="Sel1-like"/>
</dbReference>
<dbReference type="InterPro" id="IPR000719">
    <property type="entry name" value="Prot_kinase_dom"/>
</dbReference>
<evidence type="ECO:0000256" key="5">
    <source>
        <dbReference type="PROSITE-ProRule" id="PRU10141"/>
    </source>
</evidence>
<evidence type="ECO:0000256" key="1">
    <source>
        <dbReference type="ARBA" id="ARBA00022679"/>
    </source>
</evidence>
<dbReference type="PROSITE" id="PS50011">
    <property type="entry name" value="PROTEIN_KINASE_DOM"/>
    <property type="match status" value="1"/>
</dbReference>